<evidence type="ECO:0000313" key="8">
    <source>
        <dbReference type="Proteomes" id="UP000029481"/>
    </source>
</evidence>
<dbReference type="KEGG" id="cnt:JT31_03490"/>
<dbReference type="SUPFAM" id="SSF81296">
    <property type="entry name" value="E set domains"/>
    <property type="match status" value="1"/>
</dbReference>
<gene>
    <name evidence="7" type="ORF">JT31_03490</name>
</gene>
<dbReference type="EMBL" id="CP009451">
    <property type="protein sequence ID" value="AIR03700.1"/>
    <property type="molecule type" value="Genomic_DNA"/>
</dbReference>
<evidence type="ECO:0000256" key="5">
    <source>
        <dbReference type="SAM" id="SignalP"/>
    </source>
</evidence>
<dbReference type="Gene3D" id="2.60.40.10">
    <property type="entry name" value="Immunoglobulins"/>
    <property type="match status" value="1"/>
</dbReference>
<dbReference type="NCBIfam" id="NF007758">
    <property type="entry name" value="PRK10439.1"/>
    <property type="match status" value="1"/>
</dbReference>
<evidence type="ECO:0000256" key="4">
    <source>
        <dbReference type="ARBA" id="ARBA00024201"/>
    </source>
</evidence>
<keyword evidence="8" id="KW-1185">Reference proteome</keyword>
<comment type="subcellular location">
    <subcellularLocation>
        <location evidence="1">Cytoplasm</location>
    </subcellularLocation>
</comment>
<dbReference type="GO" id="GO:0006826">
    <property type="term" value="P:iron ion transport"/>
    <property type="evidence" value="ECO:0007669"/>
    <property type="project" value="InterPro"/>
</dbReference>
<dbReference type="PANTHER" id="PTHR48098:SF3">
    <property type="entry name" value="IRON(III) ENTEROBACTIN ESTERASE"/>
    <property type="match status" value="1"/>
</dbReference>
<evidence type="ECO:0000256" key="3">
    <source>
        <dbReference type="ARBA" id="ARBA00022801"/>
    </source>
</evidence>
<organism evidence="7 8">
    <name type="scientific">Cedecea neteri</name>
    <dbReference type="NCBI Taxonomy" id="158822"/>
    <lineage>
        <taxon>Bacteria</taxon>
        <taxon>Pseudomonadati</taxon>
        <taxon>Pseudomonadota</taxon>
        <taxon>Gammaproteobacteria</taxon>
        <taxon>Enterobacterales</taxon>
        <taxon>Enterobacteriaceae</taxon>
        <taxon>Cedecea</taxon>
    </lineage>
</organism>
<evidence type="ECO:0000259" key="6">
    <source>
        <dbReference type="Pfam" id="PF11806"/>
    </source>
</evidence>
<evidence type="ECO:0000256" key="2">
    <source>
        <dbReference type="ARBA" id="ARBA00022490"/>
    </source>
</evidence>
<dbReference type="Pfam" id="PF00756">
    <property type="entry name" value="Esterase"/>
    <property type="match status" value="1"/>
</dbReference>
<dbReference type="AlphaFoldDB" id="A0A089RAT7"/>
<feature type="chain" id="PRO_5001849518" evidence="5">
    <location>
        <begin position="20"/>
        <end position="520"/>
    </location>
</feature>
<dbReference type="InterPro" id="IPR014756">
    <property type="entry name" value="Ig_E-set"/>
</dbReference>
<dbReference type="Pfam" id="PF11806">
    <property type="entry name" value="Enterochelin_N"/>
    <property type="match status" value="1"/>
</dbReference>
<name>A0A089RAT7_9ENTR</name>
<dbReference type="RefSeq" id="WP_038482733.1">
    <property type="nucleotide sequence ID" value="NZ_CP009451.1"/>
</dbReference>
<comment type="similarity">
    <text evidence="4">Belongs to the Fes family.</text>
</comment>
<keyword evidence="2" id="KW-0963">Cytoplasm</keyword>
<dbReference type="InterPro" id="IPR021764">
    <property type="entry name" value="Enterochelin_esterase_N"/>
</dbReference>
<dbReference type="SUPFAM" id="SSF53474">
    <property type="entry name" value="alpha/beta-Hydrolases"/>
    <property type="match status" value="1"/>
</dbReference>
<dbReference type="PANTHER" id="PTHR48098">
    <property type="entry name" value="ENTEROCHELIN ESTERASE-RELATED"/>
    <property type="match status" value="1"/>
</dbReference>
<feature type="signal peptide" evidence="5">
    <location>
        <begin position="1"/>
        <end position="19"/>
    </location>
</feature>
<dbReference type="OrthoDB" id="9775130at2"/>
<dbReference type="GO" id="GO:0005737">
    <property type="term" value="C:cytoplasm"/>
    <property type="evidence" value="ECO:0007669"/>
    <property type="project" value="UniProtKB-SubCell"/>
</dbReference>
<dbReference type="InterPro" id="IPR000801">
    <property type="entry name" value="Esterase-like"/>
</dbReference>
<protein>
    <submittedName>
        <fullName evidence="7">Enterochelin esterase</fullName>
    </submittedName>
</protein>
<dbReference type="Gene3D" id="3.40.50.1820">
    <property type="entry name" value="alpha/beta hydrolase"/>
    <property type="match status" value="1"/>
</dbReference>
<evidence type="ECO:0000256" key="1">
    <source>
        <dbReference type="ARBA" id="ARBA00004496"/>
    </source>
</evidence>
<accession>A0A089RAT7</accession>
<dbReference type="InterPro" id="IPR013783">
    <property type="entry name" value="Ig-like_fold"/>
</dbReference>
<dbReference type="GO" id="GO:0008849">
    <property type="term" value="F:enterochelin esterase activity"/>
    <property type="evidence" value="ECO:0007669"/>
    <property type="project" value="InterPro"/>
</dbReference>
<keyword evidence="5" id="KW-0732">Signal</keyword>
<reference evidence="7 8" key="1">
    <citation type="submission" date="2014-09" db="EMBL/GenBank/DDBJ databases">
        <title>Cedecea neteri SSMD04 Genome Sequencing.</title>
        <authorList>
            <person name="Tan J.-Y."/>
        </authorList>
    </citation>
    <scope>NUCLEOTIDE SEQUENCE [LARGE SCALE GENOMIC DNA]</scope>
    <source>
        <strain evidence="7 8">SSMD04</strain>
    </source>
</reference>
<dbReference type="InterPro" id="IPR050583">
    <property type="entry name" value="Mycobacterial_A85_antigen"/>
</dbReference>
<keyword evidence="3" id="KW-0378">Hydrolase</keyword>
<sequence length="520" mass="58120">MRAAWSALMLGLCSASAVAATCTFTGSQGEQEGKFDASGEICFGLPALRENYANVRLSGVTDASLIDSKGRLWRALVENGPVDGKHNPLFALPVGQASTLVLRGEPGKRWQFRWQIRETVPLKRNEMQSPESPALLALEQALSRGAGTDTFWQERREQGTPLVETIDANNKRVTFLWRGAQGNVFVLGSPAGDHDPMFRLGQSDVWYRSYVVPADTLMQYKLAPDVPLTEGTAREQRRAILVTAQADPLNPQSSPSGQGDRWSRFSLLDLTARRYFTPQATSEPIRHGSLVRYQVESKKLNNRREVTVYRPRGSQPARWTLMLFDGRMYQDRYHLANVLDGLIARHALPPVNAVFIDSLDGERREKELPPNPDFADFMAQELTPWLNRQGITTTARKTIVAGSSYGGLASAWVALRHPETFGNVLSLSGSYWWAPEGEMPGWLTRQYQASPRLPVRFWLQAGRFESKGADGGIYRNTQQLEAVLREKGYEVSFTPWSSGHDYAAWCEAIITGMKDLIKRG</sequence>
<evidence type="ECO:0000313" key="7">
    <source>
        <dbReference type="EMBL" id="AIR03700.1"/>
    </source>
</evidence>
<dbReference type="Proteomes" id="UP000029481">
    <property type="component" value="Chromosome"/>
</dbReference>
<dbReference type="InterPro" id="IPR029058">
    <property type="entry name" value="AB_hydrolase_fold"/>
</dbReference>
<dbReference type="GO" id="GO:0005506">
    <property type="term" value="F:iron ion binding"/>
    <property type="evidence" value="ECO:0007669"/>
    <property type="project" value="InterPro"/>
</dbReference>
<feature type="domain" description="Enterochelin esterase N-terminal" evidence="6">
    <location>
        <begin position="172"/>
        <end position="264"/>
    </location>
</feature>
<proteinExistence type="inferred from homology"/>